<dbReference type="InterPro" id="IPR000847">
    <property type="entry name" value="LysR_HTH_N"/>
</dbReference>
<dbReference type="OrthoDB" id="6085176at2"/>
<dbReference type="AlphaFoldDB" id="A0A2T3NVM9"/>
<dbReference type="SUPFAM" id="SSF46785">
    <property type="entry name" value="Winged helix' DNA-binding domain"/>
    <property type="match status" value="1"/>
</dbReference>
<evidence type="ECO:0000313" key="7">
    <source>
        <dbReference type="Proteomes" id="UP000241771"/>
    </source>
</evidence>
<evidence type="ECO:0000256" key="4">
    <source>
        <dbReference type="ARBA" id="ARBA00023163"/>
    </source>
</evidence>
<dbReference type="PROSITE" id="PS50931">
    <property type="entry name" value="HTH_LYSR"/>
    <property type="match status" value="1"/>
</dbReference>
<dbReference type="Pfam" id="PF03466">
    <property type="entry name" value="LysR_substrate"/>
    <property type="match status" value="1"/>
</dbReference>
<dbReference type="InterPro" id="IPR036390">
    <property type="entry name" value="WH_DNA-bd_sf"/>
</dbReference>
<feature type="domain" description="HTH lysR-type" evidence="5">
    <location>
        <begin position="1"/>
        <end position="58"/>
    </location>
</feature>
<dbReference type="GO" id="GO:0005829">
    <property type="term" value="C:cytosol"/>
    <property type="evidence" value="ECO:0007669"/>
    <property type="project" value="TreeGrafter"/>
</dbReference>
<evidence type="ECO:0000256" key="1">
    <source>
        <dbReference type="ARBA" id="ARBA00009437"/>
    </source>
</evidence>
<name>A0A2T3NVM9_9GAMM</name>
<comment type="caution">
    <text evidence="6">The sequence shown here is derived from an EMBL/GenBank/DDBJ whole genome shotgun (WGS) entry which is preliminary data.</text>
</comment>
<evidence type="ECO:0000259" key="5">
    <source>
        <dbReference type="PROSITE" id="PS50931"/>
    </source>
</evidence>
<dbReference type="InterPro" id="IPR036388">
    <property type="entry name" value="WH-like_DNA-bd_sf"/>
</dbReference>
<evidence type="ECO:0000256" key="3">
    <source>
        <dbReference type="ARBA" id="ARBA00023125"/>
    </source>
</evidence>
<keyword evidence="3" id="KW-0238">DNA-binding</keyword>
<dbReference type="Pfam" id="PF00126">
    <property type="entry name" value="HTH_1"/>
    <property type="match status" value="1"/>
</dbReference>
<keyword evidence="2" id="KW-0805">Transcription regulation</keyword>
<dbReference type="EMBL" id="PYMA01000004">
    <property type="protein sequence ID" value="PSW20317.1"/>
    <property type="molecule type" value="Genomic_DNA"/>
</dbReference>
<reference evidence="6 7" key="1">
    <citation type="submission" date="2018-01" db="EMBL/GenBank/DDBJ databases">
        <title>Whole genome sequencing of Histamine producing bacteria.</title>
        <authorList>
            <person name="Butler K."/>
        </authorList>
    </citation>
    <scope>NUCLEOTIDE SEQUENCE [LARGE SCALE GENOMIC DNA]</scope>
    <source>
        <strain evidence="6 7">DSM 100436</strain>
    </source>
</reference>
<comment type="similarity">
    <text evidence="1">Belongs to the LysR transcriptional regulatory family.</text>
</comment>
<dbReference type="FunFam" id="1.10.10.10:FF:000001">
    <property type="entry name" value="LysR family transcriptional regulator"/>
    <property type="match status" value="1"/>
</dbReference>
<evidence type="ECO:0000313" key="6">
    <source>
        <dbReference type="EMBL" id="PSW20317.1"/>
    </source>
</evidence>
<dbReference type="PANTHER" id="PTHR30419">
    <property type="entry name" value="HTH-TYPE TRANSCRIPTIONAL REGULATOR YBHD"/>
    <property type="match status" value="1"/>
</dbReference>
<dbReference type="RefSeq" id="WP_051901976.1">
    <property type="nucleotide sequence ID" value="NZ_JGVO01000154.1"/>
</dbReference>
<dbReference type="Gene3D" id="1.10.10.10">
    <property type="entry name" value="Winged helix-like DNA-binding domain superfamily/Winged helix DNA-binding domain"/>
    <property type="match status" value="1"/>
</dbReference>
<dbReference type="Gene3D" id="3.40.190.290">
    <property type="match status" value="1"/>
</dbReference>
<dbReference type="InterPro" id="IPR050950">
    <property type="entry name" value="HTH-type_LysR_regulators"/>
</dbReference>
<accession>A0A2T3NVM9</accession>
<protein>
    <submittedName>
        <fullName evidence="6">LysR family transcriptional regulator</fullName>
    </submittedName>
</protein>
<dbReference type="InterPro" id="IPR005119">
    <property type="entry name" value="LysR_subst-bd"/>
</dbReference>
<gene>
    <name evidence="6" type="ORF">C9I98_09720</name>
</gene>
<keyword evidence="4" id="KW-0804">Transcription</keyword>
<sequence>MDNRALKYFEAVAKAGSIRGASEKLHVAPSAISRKIVQLEDQLHVQLVTRLGRGVTLTEAGKELTQYIKEMQVKENEFLAFLSDMQSMKTGTIRLATGGGFIDDLILNAISRFSKKFPGVQVKLDVCGGDEIIRKLREEQADIGLVLNCPTSPQIDFLHREIFQPLSLVVNPYSEFGQLEQCTGETLDSIPLALLDHSFSIRQIVSQIEDSHGCELWPTLECNSFQALKLFALSGAGGTLLPEVCVDRELKNGSLKAIPITLMPTEQTSVDLIMRHGHEKTVSIEKMTQEIIKGMTVFNIANQAEPIKKELAIT</sequence>
<dbReference type="GO" id="GO:0003677">
    <property type="term" value="F:DNA binding"/>
    <property type="evidence" value="ECO:0007669"/>
    <property type="project" value="UniProtKB-KW"/>
</dbReference>
<dbReference type="Proteomes" id="UP000241771">
    <property type="component" value="Unassembled WGS sequence"/>
</dbReference>
<dbReference type="PANTHER" id="PTHR30419:SF8">
    <property type="entry name" value="NITROGEN ASSIMILATION TRANSCRIPTIONAL ACTIVATOR-RELATED"/>
    <property type="match status" value="1"/>
</dbReference>
<organism evidence="6 7">
    <name type="scientific">Photobacterium sanctipauli</name>
    <dbReference type="NCBI Taxonomy" id="1342794"/>
    <lineage>
        <taxon>Bacteria</taxon>
        <taxon>Pseudomonadati</taxon>
        <taxon>Pseudomonadota</taxon>
        <taxon>Gammaproteobacteria</taxon>
        <taxon>Vibrionales</taxon>
        <taxon>Vibrionaceae</taxon>
        <taxon>Photobacterium</taxon>
    </lineage>
</organism>
<keyword evidence="7" id="KW-1185">Reference proteome</keyword>
<proteinExistence type="inferred from homology"/>
<dbReference type="GO" id="GO:0003700">
    <property type="term" value="F:DNA-binding transcription factor activity"/>
    <property type="evidence" value="ECO:0007669"/>
    <property type="project" value="InterPro"/>
</dbReference>
<evidence type="ECO:0000256" key="2">
    <source>
        <dbReference type="ARBA" id="ARBA00023015"/>
    </source>
</evidence>
<dbReference type="SUPFAM" id="SSF53850">
    <property type="entry name" value="Periplasmic binding protein-like II"/>
    <property type="match status" value="1"/>
</dbReference>